<evidence type="ECO:0000313" key="2">
    <source>
        <dbReference type="EMBL" id="MEJ1248377.1"/>
    </source>
</evidence>
<accession>A0AAW9R1P8</accession>
<dbReference type="AlphaFoldDB" id="A0AAW9R1P8"/>
<proteinExistence type="predicted"/>
<keyword evidence="1" id="KW-1133">Transmembrane helix</keyword>
<keyword evidence="1" id="KW-0812">Transmembrane</keyword>
<reference evidence="2 3" key="1">
    <citation type="journal article" date="2016" name="Antonie Van Leeuwenhoek">
        <title>Denitratimonas tolerans gen. nov., sp. nov., a denitrifying bacterium isolated from a bioreactor for tannery wastewater treatment.</title>
        <authorList>
            <person name="Han S.I."/>
            <person name="Kim J.O."/>
            <person name="Lee Y.R."/>
            <person name="Ekpeghere K.I."/>
            <person name="Koh S.C."/>
            <person name="Whang K.S."/>
        </authorList>
    </citation>
    <scope>NUCLEOTIDE SEQUENCE [LARGE SCALE GENOMIC DNA]</scope>
    <source>
        <strain evidence="2 3">KACC 17565</strain>
    </source>
</reference>
<keyword evidence="3" id="KW-1185">Reference proteome</keyword>
<dbReference type="RefSeq" id="WP_337334098.1">
    <property type="nucleotide sequence ID" value="NZ_JBBDHC010000002.1"/>
</dbReference>
<evidence type="ECO:0000313" key="3">
    <source>
        <dbReference type="Proteomes" id="UP001364472"/>
    </source>
</evidence>
<name>A0AAW9R1P8_9GAMM</name>
<comment type="caution">
    <text evidence="2">The sequence shown here is derived from an EMBL/GenBank/DDBJ whole genome shotgun (WGS) entry which is preliminary data.</text>
</comment>
<feature type="transmembrane region" description="Helical" evidence="1">
    <location>
        <begin position="28"/>
        <end position="49"/>
    </location>
</feature>
<feature type="transmembrane region" description="Helical" evidence="1">
    <location>
        <begin position="218"/>
        <end position="236"/>
    </location>
</feature>
<protein>
    <submittedName>
        <fullName evidence="2">ABC transporter permease</fullName>
    </submittedName>
</protein>
<sequence>MNATSSISPVRKFGWLLRREYWENRGGFFWAPIVAGIVICALSLIGAVAGSLHLSGIEKPENLNAGMAEAEIARQMGFIGDGGLLSGVGIVALVLGFVVFFYCLGTLYDDRRDRSILFWKSLPVSDWLTVSSKLAWALLLAPALAILIGLGIGACLLVISALTMKLNGMPGSWAMIWHSHPIKVMFSALSIVPVYAAWSLPTVGWLMLCSAFARSKPFLWAVLVPILSATLLSWLGALPGISMPHGTIWYVLGYRGLLSIAPGTWYIDGTLIGRLAASAQNIENPSDLMRVIDLSRGWHIFAGTDVWIGMAAGAAMIAAAIWLRRRRDDA</sequence>
<feature type="transmembrane region" description="Helical" evidence="1">
    <location>
        <begin position="184"/>
        <end position="206"/>
    </location>
</feature>
<organism evidence="2 3">
    <name type="scientific">Denitratimonas tolerans</name>
    <dbReference type="NCBI Taxonomy" id="1338420"/>
    <lineage>
        <taxon>Bacteria</taxon>
        <taxon>Pseudomonadati</taxon>
        <taxon>Pseudomonadota</taxon>
        <taxon>Gammaproteobacteria</taxon>
        <taxon>Lysobacterales</taxon>
        <taxon>Lysobacteraceae</taxon>
        <taxon>Denitratimonas</taxon>
    </lineage>
</organism>
<gene>
    <name evidence="2" type="ORF">WB794_01615</name>
</gene>
<dbReference type="EMBL" id="JBBDHC010000002">
    <property type="protein sequence ID" value="MEJ1248377.1"/>
    <property type="molecule type" value="Genomic_DNA"/>
</dbReference>
<dbReference type="Proteomes" id="UP001364472">
    <property type="component" value="Unassembled WGS sequence"/>
</dbReference>
<keyword evidence="1" id="KW-0472">Membrane</keyword>
<feature type="transmembrane region" description="Helical" evidence="1">
    <location>
        <begin position="298"/>
        <end position="323"/>
    </location>
</feature>
<evidence type="ECO:0000256" key="1">
    <source>
        <dbReference type="SAM" id="Phobius"/>
    </source>
</evidence>
<feature type="transmembrane region" description="Helical" evidence="1">
    <location>
        <begin position="84"/>
        <end position="108"/>
    </location>
</feature>
<feature type="transmembrane region" description="Helical" evidence="1">
    <location>
        <begin position="134"/>
        <end position="163"/>
    </location>
</feature>